<dbReference type="InterPro" id="IPR009822">
    <property type="entry name" value="YaeQ"/>
</dbReference>
<reference evidence="1 2" key="1">
    <citation type="submission" date="2019-10" db="EMBL/GenBank/DDBJ databases">
        <title>Genome diversity of Sutterella seckii.</title>
        <authorList>
            <person name="Chaplin A.V."/>
            <person name="Sokolova S.R."/>
            <person name="Mosin K.A."/>
            <person name="Ivanova E.L."/>
            <person name="Kochetkova T.O."/>
            <person name="Goltsov A.Y."/>
            <person name="Trofimov D.Y."/>
            <person name="Efimov B.A."/>
        </authorList>
    </citation>
    <scope>NUCLEOTIDE SEQUENCE [LARGE SCALE GENOMIC DNA]</scope>
    <source>
        <strain evidence="1 2">ASD393</strain>
    </source>
</reference>
<dbReference type="OrthoDB" id="5293309at2"/>
<dbReference type="InterPro" id="IPR011335">
    <property type="entry name" value="Restrct_endonuc-II-like"/>
</dbReference>
<dbReference type="SUPFAM" id="SSF52980">
    <property type="entry name" value="Restriction endonuclease-like"/>
    <property type="match status" value="1"/>
</dbReference>
<evidence type="ECO:0000313" key="1">
    <source>
        <dbReference type="EMBL" id="KAB7662784.1"/>
    </source>
</evidence>
<accession>A0A6I1EVB7</accession>
<evidence type="ECO:0000313" key="2">
    <source>
        <dbReference type="Proteomes" id="UP000430564"/>
    </source>
</evidence>
<dbReference type="Gene3D" id="3.10.640.10">
    <property type="entry name" value="Restriction endonuclease-like alpha-beta roll domain"/>
    <property type="match status" value="1"/>
</dbReference>
<dbReference type="PANTHER" id="PTHR38784">
    <property type="entry name" value="SUCROSE PHOSPHORYLASE"/>
    <property type="match status" value="1"/>
</dbReference>
<dbReference type="RefSeq" id="WP_152157483.1">
    <property type="nucleotide sequence ID" value="NZ_WEHX01000004.1"/>
</dbReference>
<gene>
    <name evidence="1" type="ORF">GBM95_01530</name>
</gene>
<dbReference type="PIRSF" id="PIRSF011484">
    <property type="entry name" value="YaeQ"/>
    <property type="match status" value="1"/>
</dbReference>
<sequence>MALGAMVYKAQLSISNLDRGWYGQPVLTIARHPSETEKRLMLRVLAWCVRAGEHLEFGRGLSSDGEPALWETDDTGAIIEWVELGAPDVRTVRKAAGKSEHVLVLAYDEARTKPWWESVKGELSKIDKLTVIFIPDSEADALAAMALRSMKFAVTIQDSVIWVNSDTADVQINPEYLKRETQRWT</sequence>
<protein>
    <submittedName>
        <fullName evidence="1">YaeQ family protein</fullName>
    </submittedName>
</protein>
<dbReference type="SMART" id="SM01322">
    <property type="entry name" value="YaeQ"/>
    <property type="match status" value="1"/>
</dbReference>
<dbReference type="InterPro" id="IPR038590">
    <property type="entry name" value="YaeQ_sf"/>
</dbReference>
<proteinExistence type="predicted"/>
<dbReference type="Proteomes" id="UP000430564">
    <property type="component" value="Unassembled WGS sequence"/>
</dbReference>
<dbReference type="PANTHER" id="PTHR38784:SF1">
    <property type="entry name" value="SUCROSE PHOSPHORYLASE"/>
    <property type="match status" value="1"/>
</dbReference>
<name>A0A6I1EVB7_9BURK</name>
<dbReference type="Pfam" id="PF07152">
    <property type="entry name" value="YaeQ"/>
    <property type="match status" value="1"/>
</dbReference>
<dbReference type="EMBL" id="WEHX01000004">
    <property type="protein sequence ID" value="KAB7662784.1"/>
    <property type="molecule type" value="Genomic_DNA"/>
</dbReference>
<comment type="caution">
    <text evidence="1">The sequence shown here is derived from an EMBL/GenBank/DDBJ whole genome shotgun (WGS) entry which is preliminary data.</text>
</comment>
<dbReference type="AlphaFoldDB" id="A0A6I1EVB7"/>
<organism evidence="1 2">
    <name type="scientific">Sutterella seckii</name>
    <dbReference type="NCBI Taxonomy" id="1944635"/>
    <lineage>
        <taxon>Bacteria</taxon>
        <taxon>Pseudomonadati</taxon>
        <taxon>Pseudomonadota</taxon>
        <taxon>Betaproteobacteria</taxon>
        <taxon>Burkholderiales</taxon>
        <taxon>Sutterellaceae</taxon>
        <taxon>Sutterella</taxon>
    </lineage>
</organism>